<keyword evidence="1" id="KW-0472">Membrane</keyword>
<protein>
    <submittedName>
        <fullName evidence="2">Uncharacterized protein</fullName>
    </submittedName>
</protein>
<feature type="transmembrane region" description="Helical" evidence="1">
    <location>
        <begin position="124"/>
        <end position="147"/>
    </location>
</feature>
<accession>A0A226E908</accession>
<keyword evidence="1" id="KW-1133">Transmembrane helix</keyword>
<name>A0A226E908_FOLCA</name>
<keyword evidence="3" id="KW-1185">Reference proteome</keyword>
<gene>
    <name evidence="2" type="ORF">Fcan01_10740</name>
</gene>
<feature type="transmembrane region" description="Helical" evidence="1">
    <location>
        <begin position="283"/>
        <end position="310"/>
    </location>
</feature>
<feature type="transmembrane region" description="Helical" evidence="1">
    <location>
        <begin position="167"/>
        <end position="193"/>
    </location>
</feature>
<comment type="caution">
    <text evidence="2">The sequence shown here is derived from an EMBL/GenBank/DDBJ whole genome shotgun (WGS) entry which is preliminary data.</text>
</comment>
<feature type="transmembrane region" description="Helical" evidence="1">
    <location>
        <begin position="29"/>
        <end position="48"/>
    </location>
</feature>
<sequence>MYLELASRAGASALKYDYKRKWFYISPKAKWKATIGLTFMTLQFIFGLVRCIGMDRENVYQFNVCVAFTFAALLPITAYLSQVFQAEDIAKLGNAMNEYATIYRDNWVETYNTETLLAADPLFLLARVFCLGSMGYFLFGAFLVYFWEDVPVFWISMVPKNTKNYRLIFYCFLIYGTYGYFLIPVVIVVLILFTMAFSALMIPIHYTEFNVKLPSSRHTTFPEFRSVAHLPTEYRKAELLHLYSMKVWGIYILPFQVLAMQFVLYTNFVLIRNWDHLGALTRSLLLCWTIAIQIFWYFVLHVGGHFYLYAKANRDSWKFMVVKDSWEAKYMSKFRKSTRPLGIGHQGYFIIKPLSVLKFFKGVVKGTIRVLLTIK</sequence>
<feature type="transmembrane region" description="Helical" evidence="1">
    <location>
        <begin position="60"/>
        <end position="81"/>
    </location>
</feature>
<dbReference type="EMBL" id="LNIX01000005">
    <property type="protein sequence ID" value="OXA53544.1"/>
    <property type="molecule type" value="Genomic_DNA"/>
</dbReference>
<dbReference type="AlphaFoldDB" id="A0A226E908"/>
<reference evidence="2 3" key="1">
    <citation type="submission" date="2015-12" db="EMBL/GenBank/DDBJ databases">
        <title>The genome of Folsomia candida.</title>
        <authorList>
            <person name="Faddeeva A."/>
            <person name="Derks M.F."/>
            <person name="Anvar Y."/>
            <person name="Smit S."/>
            <person name="Van Straalen N."/>
            <person name="Roelofs D."/>
        </authorList>
    </citation>
    <scope>NUCLEOTIDE SEQUENCE [LARGE SCALE GENOMIC DNA]</scope>
    <source>
        <strain evidence="2 3">VU population</strain>
        <tissue evidence="2">Whole body</tissue>
    </source>
</reference>
<proteinExistence type="predicted"/>
<organism evidence="2 3">
    <name type="scientific">Folsomia candida</name>
    <name type="common">Springtail</name>
    <dbReference type="NCBI Taxonomy" id="158441"/>
    <lineage>
        <taxon>Eukaryota</taxon>
        <taxon>Metazoa</taxon>
        <taxon>Ecdysozoa</taxon>
        <taxon>Arthropoda</taxon>
        <taxon>Hexapoda</taxon>
        <taxon>Collembola</taxon>
        <taxon>Entomobryomorpha</taxon>
        <taxon>Isotomoidea</taxon>
        <taxon>Isotomidae</taxon>
        <taxon>Proisotominae</taxon>
        <taxon>Folsomia</taxon>
    </lineage>
</organism>
<feature type="transmembrane region" description="Helical" evidence="1">
    <location>
        <begin position="248"/>
        <end position="271"/>
    </location>
</feature>
<dbReference type="Proteomes" id="UP000198287">
    <property type="component" value="Unassembled WGS sequence"/>
</dbReference>
<keyword evidence="1" id="KW-0812">Transmembrane</keyword>
<evidence type="ECO:0000256" key="1">
    <source>
        <dbReference type="SAM" id="Phobius"/>
    </source>
</evidence>
<evidence type="ECO:0000313" key="3">
    <source>
        <dbReference type="Proteomes" id="UP000198287"/>
    </source>
</evidence>
<evidence type="ECO:0000313" key="2">
    <source>
        <dbReference type="EMBL" id="OXA53544.1"/>
    </source>
</evidence>